<dbReference type="Pfam" id="PF00145">
    <property type="entry name" value="DNA_methylase"/>
    <property type="match status" value="2"/>
</dbReference>
<dbReference type="Gene3D" id="3.40.50.150">
    <property type="entry name" value="Vaccinia Virus protein VP39"/>
    <property type="match status" value="1"/>
</dbReference>
<name>A0A2U1AQC5_9BACT</name>
<dbReference type="GO" id="GO:0009307">
    <property type="term" value="P:DNA restriction-modification system"/>
    <property type="evidence" value="ECO:0007669"/>
    <property type="project" value="UniProtKB-KW"/>
</dbReference>
<evidence type="ECO:0000256" key="1">
    <source>
        <dbReference type="ARBA" id="ARBA00011975"/>
    </source>
</evidence>
<dbReference type="GO" id="GO:0003886">
    <property type="term" value="F:DNA (cytosine-5-)-methyltransferase activity"/>
    <property type="evidence" value="ECO:0007669"/>
    <property type="project" value="UniProtKB-EC"/>
</dbReference>
<protein>
    <recommendedName>
        <fullName evidence="1">DNA (cytosine-5-)-methyltransferase</fullName>
        <ecNumber evidence="1">2.1.1.37</ecNumber>
    </recommendedName>
</protein>
<dbReference type="Gene3D" id="3.90.120.10">
    <property type="entry name" value="DNA Methylase, subunit A, domain 2"/>
    <property type="match status" value="1"/>
</dbReference>
<accession>A0A2U1AQC5</accession>
<keyword evidence="2 7" id="KW-0489">Methyltransferase</keyword>
<dbReference type="PROSITE" id="PS00094">
    <property type="entry name" value="C5_MTASE_1"/>
    <property type="match status" value="1"/>
</dbReference>
<evidence type="ECO:0000256" key="8">
    <source>
        <dbReference type="SAM" id="MobiDB-lite"/>
    </source>
</evidence>
<evidence type="ECO:0000256" key="6">
    <source>
        <dbReference type="ARBA" id="ARBA00047422"/>
    </source>
</evidence>
<evidence type="ECO:0000313" key="10">
    <source>
        <dbReference type="Proteomes" id="UP000245959"/>
    </source>
</evidence>
<sequence length="656" mass="71514">MDYGSICSGVEAAGLAWKKLGWKAKFFAEVEPFPSAVLMHRFGATKPLRTLDPDSAESEKERKLRVTWQKQIAEFPSSGTVPNLGDFTKITKDDYEGKIELLVGGTPCQSYSLAGLRKGLSDPRGNLALEFVRLAYRTDVRWTVWENVPGVLSSGGGRDFASFLSLLCGWEVPVPEKGWGKSGIVTSAPGCFSLAWRICDSQYTRVPSFPRAIPQRRRRLFVVGYRSQPIGNPFDWQYPAAVLLDGEMRDRDNPPSRKTRQDSAISSVDGSAETGGLHRVSHTVRMREGCSGGGKGPLISTERSLTLATANDQTLVQWWDGSEKADTLTCTSNNQLMPDKKKLQCVIDMRQVDVQEEEVSPTLIATDYKGGKAVYEEPEVICYENHANDSRVTETDGVSPTITGRCGTGGNNLPLVQDVLGFIKNDAGGNQEGYWEEVFPTVRSQVIPAVAVKECFNISPCDANGTRADRPNGGLYVTKAEAGKTVTANGPGTETVVIESEVIALDGDKMAKAERKGGSGLGISEDGVMYTQTAKDVHAVAYQSPQGVDVYNQQITGDVAGTLTSASGEPNTSGPKVMSRATVRRLLPVECERLMGFPDNHTRIPWKGKPEEECPDAPRYKACGNSMCVNVMEWIGLRIQRVENYIKAKMTAGKAE</sequence>
<dbReference type="InterPro" id="IPR018117">
    <property type="entry name" value="C5_DNA_meth_AS"/>
</dbReference>
<dbReference type="AlphaFoldDB" id="A0A2U1AQC5"/>
<dbReference type="PANTHER" id="PTHR46098">
    <property type="entry name" value="TRNA (CYTOSINE(38)-C(5))-METHYLTRANSFERASE"/>
    <property type="match status" value="1"/>
</dbReference>
<comment type="catalytic activity">
    <reaction evidence="6">
        <text>a 2'-deoxycytidine in DNA + S-adenosyl-L-methionine = a 5-methyl-2'-deoxycytidine in DNA + S-adenosyl-L-homocysteine + H(+)</text>
        <dbReference type="Rhea" id="RHEA:13681"/>
        <dbReference type="Rhea" id="RHEA-COMP:11369"/>
        <dbReference type="Rhea" id="RHEA-COMP:11370"/>
        <dbReference type="ChEBI" id="CHEBI:15378"/>
        <dbReference type="ChEBI" id="CHEBI:57856"/>
        <dbReference type="ChEBI" id="CHEBI:59789"/>
        <dbReference type="ChEBI" id="CHEBI:85452"/>
        <dbReference type="ChEBI" id="CHEBI:85454"/>
        <dbReference type="EC" id="2.1.1.37"/>
    </reaction>
</comment>
<dbReference type="SUPFAM" id="SSF53335">
    <property type="entry name" value="S-adenosyl-L-methionine-dependent methyltransferases"/>
    <property type="match status" value="1"/>
</dbReference>
<dbReference type="InterPro" id="IPR050750">
    <property type="entry name" value="C5-MTase"/>
</dbReference>
<feature type="compositionally biased region" description="Basic and acidic residues" evidence="8">
    <location>
        <begin position="247"/>
        <end position="261"/>
    </location>
</feature>
<gene>
    <name evidence="9" type="ORF">C8D82_12531</name>
</gene>
<reference evidence="9 10" key="1">
    <citation type="submission" date="2018-04" db="EMBL/GenBank/DDBJ databases">
        <title>Genomic Encyclopedia of Type Strains, Phase IV (KMG-IV): sequencing the most valuable type-strain genomes for metagenomic binning, comparative biology and taxonomic classification.</title>
        <authorList>
            <person name="Goeker M."/>
        </authorList>
    </citation>
    <scope>NUCLEOTIDE SEQUENCE [LARGE SCALE GENOMIC DNA]</scope>
    <source>
        <strain evidence="9 10">DSM 14823</strain>
    </source>
</reference>
<organism evidence="9 10">
    <name type="scientific">Victivallis vadensis</name>
    <dbReference type="NCBI Taxonomy" id="172901"/>
    <lineage>
        <taxon>Bacteria</taxon>
        <taxon>Pseudomonadati</taxon>
        <taxon>Lentisphaerota</taxon>
        <taxon>Lentisphaeria</taxon>
        <taxon>Victivallales</taxon>
        <taxon>Victivallaceae</taxon>
        <taxon>Victivallis</taxon>
    </lineage>
</organism>
<evidence type="ECO:0000256" key="7">
    <source>
        <dbReference type="PROSITE-ProRule" id="PRU01016"/>
    </source>
</evidence>
<evidence type="ECO:0000256" key="3">
    <source>
        <dbReference type="ARBA" id="ARBA00022679"/>
    </source>
</evidence>
<keyword evidence="3 7" id="KW-0808">Transferase</keyword>
<comment type="similarity">
    <text evidence="7">Belongs to the class I-like SAM-binding methyltransferase superfamily. C5-methyltransferase family.</text>
</comment>
<evidence type="ECO:0000256" key="2">
    <source>
        <dbReference type="ARBA" id="ARBA00022603"/>
    </source>
</evidence>
<proteinExistence type="inferred from homology"/>
<evidence type="ECO:0000256" key="5">
    <source>
        <dbReference type="ARBA" id="ARBA00022747"/>
    </source>
</evidence>
<keyword evidence="5" id="KW-0680">Restriction system</keyword>
<feature type="active site" evidence="7">
    <location>
        <position position="108"/>
    </location>
</feature>
<dbReference type="EC" id="2.1.1.37" evidence="1"/>
<evidence type="ECO:0000256" key="4">
    <source>
        <dbReference type="ARBA" id="ARBA00022691"/>
    </source>
</evidence>
<dbReference type="InterPro" id="IPR001525">
    <property type="entry name" value="C5_MeTfrase"/>
</dbReference>
<feature type="region of interest" description="Disordered" evidence="8">
    <location>
        <begin position="247"/>
        <end position="297"/>
    </location>
</feature>
<dbReference type="Proteomes" id="UP000245959">
    <property type="component" value="Unassembled WGS sequence"/>
</dbReference>
<keyword evidence="4 7" id="KW-0949">S-adenosyl-L-methionine</keyword>
<keyword evidence="10" id="KW-1185">Reference proteome</keyword>
<dbReference type="GO" id="GO:0032259">
    <property type="term" value="P:methylation"/>
    <property type="evidence" value="ECO:0007669"/>
    <property type="project" value="UniProtKB-KW"/>
</dbReference>
<dbReference type="InterPro" id="IPR029063">
    <property type="entry name" value="SAM-dependent_MTases_sf"/>
</dbReference>
<dbReference type="PROSITE" id="PS51679">
    <property type="entry name" value="SAM_MT_C5"/>
    <property type="match status" value="1"/>
</dbReference>
<evidence type="ECO:0000313" key="9">
    <source>
        <dbReference type="EMBL" id="PVY38606.1"/>
    </source>
</evidence>
<comment type="caution">
    <text evidence="9">The sequence shown here is derived from an EMBL/GenBank/DDBJ whole genome shotgun (WGS) entry which is preliminary data.</text>
</comment>
<dbReference type="PANTHER" id="PTHR46098:SF1">
    <property type="entry name" value="TRNA (CYTOSINE(38)-C(5))-METHYLTRANSFERASE"/>
    <property type="match status" value="1"/>
</dbReference>
<dbReference type="EMBL" id="QEKH01000025">
    <property type="protein sequence ID" value="PVY38606.1"/>
    <property type="molecule type" value="Genomic_DNA"/>
</dbReference>